<gene>
    <name evidence="1" type="ORF">GCM10009788_52670</name>
</gene>
<dbReference type="Proteomes" id="UP001500842">
    <property type="component" value="Unassembled WGS sequence"/>
</dbReference>
<reference evidence="1 2" key="1">
    <citation type="journal article" date="2019" name="Int. J. Syst. Evol. Microbiol.">
        <title>The Global Catalogue of Microorganisms (GCM) 10K type strain sequencing project: providing services to taxonomists for standard genome sequencing and annotation.</title>
        <authorList>
            <consortium name="The Broad Institute Genomics Platform"/>
            <consortium name="The Broad Institute Genome Sequencing Center for Infectious Disease"/>
            <person name="Wu L."/>
            <person name="Ma J."/>
        </authorList>
    </citation>
    <scope>NUCLEOTIDE SEQUENCE [LARGE SCALE GENOMIC DNA]</scope>
    <source>
        <strain evidence="1 2">JCM 14942</strain>
    </source>
</reference>
<sequence length="91" mass="9994">MYDLIRSADGRPVEVERITSYPVDLPEGVTPLVSTQLVMLTIDNYGHFFELPAARQLVYDLASALTEDDDTASKVWKIVGGPEVSDPSPTL</sequence>
<organism evidence="1 2">
    <name type="scientific">Nocardioides humi</name>
    <dbReference type="NCBI Taxonomy" id="449461"/>
    <lineage>
        <taxon>Bacteria</taxon>
        <taxon>Bacillati</taxon>
        <taxon>Actinomycetota</taxon>
        <taxon>Actinomycetes</taxon>
        <taxon>Propionibacteriales</taxon>
        <taxon>Nocardioidaceae</taxon>
        <taxon>Nocardioides</taxon>
    </lineage>
</organism>
<dbReference type="EMBL" id="BAAAOR010000040">
    <property type="protein sequence ID" value="GAA1543636.1"/>
    <property type="molecule type" value="Genomic_DNA"/>
</dbReference>
<keyword evidence="2" id="KW-1185">Reference proteome</keyword>
<dbReference type="RefSeq" id="WP_141007044.1">
    <property type="nucleotide sequence ID" value="NZ_BAAAOR010000040.1"/>
</dbReference>
<evidence type="ECO:0000313" key="2">
    <source>
        <dbReference type="Proteomes" id="UP001500842"/>
    </source>
</evidence>
<name>A0ABN2BLX4_9ACTN</name>
<comment type="caution">
    <text evidence="1">The sequence shown here is derived from an EMBL/GenBank/DDBJ whole genome shotgun (WGS) entry which is preliminary data.</text>
</comment>
<protein>
    <submittedName>
        <fullName evidence="1">Uncharacterized protein</fullName>
    </submittedName>
</protein>
<proteinExistence type="predicted"/>
<accession>A0ABN2BLX4</accession>
<evidence type="ECO:0000313" key="1">
    <source>
        <dbReference type="EMBL" id="GAA1543636.1"/>
    </source>
</evidence>